<dbReference type="OrthoDB" id="5863637at2759"/>
<proteinExistence type="predicted"/>
<dbReference type="AlphaFoldDB" id="A0A2G5TRC4"/>
<comment type="caution">
    <text evidence="2">The sequence shown here is derived from an EMBL/GenBank/DDBJ whole genome shotgun (WGS) entry which is preliminary data.</text>
</comment>
<evidence type="ECO:0000313" key="3">
    <source>
        <dbReference type="Proteomes" id="UP000230233"/>
    </source>
</evidence>
<name>A0A2G5TRC4_9PELO</name>
<accession>A0A2G5TRC4</accession>
<dbReference type="InterPro" id="IPR057191">
    <property type="entry name" value="DUF7869"/>
</dbReference>
<dbReference type="STRING" id="1611254.A0A2G5TRC4"/>
<dbReference type="Proteomes" id="UP000230233">
    <property type="component" value="Chromosome V"/>
</dbReference>
<feature type="domain" description="DUF7869" evidence="1">
    <location>
        <begin position="283"/>
        <end position="379"/>
    </location>
</feature>
<organism evidence="2 3">
    <name type="scientific">Caenorhabditis nigoni</name>
    <dbReference type="NCBI Taxonomy" id="1611254"/>
    <lineage>
        <taxon>Eukaryota</taxon>
        <taxon>Metazoa</taxon>
        <taxon>Ecdysozoa</taxon>
        <taxon>Nematoda</taxon>
        <taxon>Chromadorea</taxon>
        <taxon>Rhabditida</taxon>
        <taxon>Rhabditina</taxon>
        <taxon>Rhabditomorpha</taxon>
        <taxon>Rhabditoidea</taxon>
        <taxon>Rhabditidae</taxon>
        <taxon>Peloderinae</taxon>
        <taxon>Caenorhabditis</taxon>
    </lineage>
</organism>
<gene>
    <name evidence="2" type="primary">Cnig_chr_V.g21299</name>
    <name evidence="2" type="ORF">B9Z55_021299</name>
</gene>
<dbReference type="Pfam" id="PF25273">
    <property type="entry name" value="DUF7869"/>
    <property type="match status" value="1"/>
</dbReference>
<evidence type="ECO:0000259" key="1">
    <source>
        <dbReference type="Pfam" id="PF25273"/>
    </source>
</evidence>
<dbReference type="EMBL" id="PDUG01000005">
    <property type="protein sequence ID" value="PIC29859.1"/>
    <property type="molecule type" value="Genomic_DNA"/>
</dbReference>
<sequence length="579" mass="64933">MPRYAMTSEHVIASDCCEKKCVYFLRRLDVLLARYYYVKFYNGLDHAGKRESRYTFLSTLVRSSPDYLHFVPLGEKVHSCPELISRVFGTSVHVLLNAVTDSSSSPPSSRLWYQPTVEHLGSAIMGLSQIVQFNSLNKIMLPPNYSRRITDENSAKIPVAVIRKRMEINIQERKNDSLTRCVSCVSLPKIIEKSKTIEEKNEAKRMLKSHYSAIRLLLFPLQTQGGLYVFSQQRVIVDAVTKMGRSSEHDVSTILMDGMSNKHTKLPVLISRPKKSAKYKNVAFPMIQSTNRHDSSYNVSLLLHGFSKLHRMAATIFIVLDSAKNNKSFVFLGGLGYSMTKIGTIQKIVLLYPSVGHTHMSVDAHFGSLSQSMAGKDIRDPSGKKAFHRSLSTDTKISDFVHFLEAVPSVSSVVVDATIYDFLPIQQHMHTPPGLCSHGVIVLSKCCDGKIKYSSSLTLNATQLLGAETKDIEKPLFKDEFYDSDFWPLIVKPSIDEISPKIRKVVQQSALALDDENEQNFKKFISRYGKQSLRQLIATINSIPSKISLLDTSANDLQLSVLEYLKSKGVKTGIIPQGL</sequence>
<reference evidence="3" key="1">
    <citation type="submission" date="2017-10" db="EMBL/GenBank/DDBJ databases">
        <title>Rapid genome shrinkage in a self-fertile nematode reveals novel sperm competition proteins.</title>
        <authorList>
            <person name="Yin D."/>
            <person name="Schwarz E.M."/>
            <person name="Thomas C.G."/>
            <person name="Felde R.L."/>
            <person name="Korf I.F."/>
            <person name="Cutter A.D."/>
            <person name="Schartner C.M."/>
            <person name="Ralston E.J."/>
            <person name="Meyer B.J."/>
            <person name="Haag E.S."/>
        </authorList>
    </citation>
    <scope>NUCLEOTIDE SEQUENCE [LARGE SCALE GENOMIC DNA]</scope>
    <source>
        <strain evidence="3">JU1422</strain>
    </source>
</reference>
<evidence type="ECO:0000313" key="2">
    <source>
        <dbReference type="EMBL" id="PIC29859.1"/>
    </source>
</evidence>
<protein>
    <recommendedName>
        <fullName evidence="1">DUF7869 domain-containing protein</fullName>
    </recommendedName>
</protein>
<keyword evidence="3" id="KW-1185">Reference proteome</keyword>